<comment type="caution">
    <text evidence="1">The sequence shown here is derived from an EMBL/GenBank/DDBJ whole genome shotgun (WGS) entry which is preliminary data.</text>
</comment>
<reference evidence="1 2" key="1">
    <citation type="journal article" date="2015" name="Stand. Genomic Sci.">
        <title>Genomic Encyclopedia of Bacterial and Archaeal Type Strains, Phase III: the genomes of soil and plant-associated and newly described type strains.</title>
        <authorList>
            <person name="Whitman W.B."/>
            <person name="Woyke T."/>
            <person name="Klenk H.P."/>
            <person name="Zhou Y."/>
            <person name="Lilburn T.G."/>
            <person name="Beck B.J."/>
            <person name="De Vos P."/>
            <person name="Vandamme P."/>
            <person name="Eisen J.A."/>
            <person name="Garrity G."/>
            <person name="Hugenholtz P."/>
            <person name="Kyrpides N.C."/>
        </authorList>
    </citation>
    <scope>NUCLEOTIDE SEQUENCE [LARGE SCALE GENOMIC DNA]</scope>
    <source>
        <strain evidence="1 2">VKM Ac-2538</strain>
    </source>
</reference>
<evidence type="ECO:0008006" key="3">
    <source>
        <dbReference type="Google" id="ProtNLM"/>
    </source>
</evidence>
<dbReference type="EMBL" id="SLWM01000005">
    <property type="protein sequence ID" value="TCO23976.1"/>
    <property type="molecule type" value="Genomic_DNA"/>
</dbReference>
<proteinExistence type="predicted"/>
<keyword evidence="2" id="KW-1185">Reference proteome</keyword>
<name>A0ABY2BKP0_9ACTN</name>
<sequence length="181" mass="19516">MTVSPPLLDWSPTEDAGNVRTPWGVLECPDIDLHASAELADRWATADGSPLLLIGVFDSDGAEVVSFGSTGAVRTFIDLEGYASSIFPGYAPFDDEGNMLEGAAREELEKESELEFNRVCAMLRDHSSTATVAAAALRDWALESGLAAEPVERIKELLGRRDLFVEDTVWALLASLGVRTS</sequence>
<accession>A0ABY2BKP0</accession>
<dbReference type="RefSeq" id="WP_132188965.1">
    <property type="nucleotide sequence ID" value="NZ_SLWM01000005.1"/>
</dbReference>
<dbReference type="Proteomes" id="UP000295818">
    <property type="component" value="Unassembled WGS sequence"/>
</dbReference>
<evidence type="ECO:0000313" key="2">
    <source>
        <dbReference type="Proteomes" id="UP000295818"/>
    </source>
</evidence>
<evidence type="ECO:0000313" key="1">
    <source>
        <dbReference type="EMBL" id="TCO23976.1"/>
    </source>
</evidence>
<protein>
    <recommendedName>
        <fullName evidence="3">SUKH-4 immunity protein of toxin-antitoxin system</fullName>
    </recommendedName>
</protein>
<gene>
    <name evidence="1" type="ORF">EV644_1056</name>
</gene>
<organism evidence="1 2">
    <name type="scientific">Kribbella orskensis</name>
    <dbReference type="NCBI Taxonomy" id="2512216"/>
    <lineage>
        <taxon>Bacteria</taxon>
        <taxon>Bacillati</taxon>
        <taxon>Actinomycetota</taxon>
        <taxon>Actinomycetes</taxon>
        <taxon>Propionibacteriales</taxon>
        <taxon>Kribbellaceae</taxon>
        <taxon>Kribbella</taxon>
    </lineage>
</organism>